<dbReference type="InterPro" id="IPR032974">
    <property type="entry name" value="Polypren_kinase"/>
</dbReference>
<dbReference type="EC" id="2.7.1.108" evidence="3"/>
<evidence type="ECO:0000256" key="9">
    <source>
        <dbReference type="ARBA" id="ARBA00023136"/>
    </source>
</evidence>
<evidence type="ECO:0000256" key="2">
    <source>
        <dbReference type="ARBA" id="ARBA00010794"/>
    </source>
</evidence>
<reference evidence="10" key="1">
    <citation type="submission" date="2022-08" db="UniProtKB">
        <authorList>
            <consortium name="EnsemblMetazoa"/>
        </authorList>
    </citation>
    <scope>IDENTIFICATION</scope>
    <source>
        <strain evidence="10">Israel</strain>
    </source>
</reference>
<keyword evidence="8" id="KW-1133">Transmembrane helix</keyword>
<dbReference type="EMBL" id="AJVK01015791">
    <property type="status" value="NOT_ANNOTATED_CDS"/>
    <property type="molecule type" value="Genomic_DNA"/>
</dbReference>
<evidence type="ECO:0000256" key="8">
    <source>
        <dbReference type="ARBA" id="ARBA00022989"/>
    </source>
</evidence>
<evidence type="ECO:0000313" key="10">
    <source>
        <dbReference type="EnsemblMetazoa" id="PPAI008383-PA"/>
    </source>
</evidence>
<evidence type="ECO:0000256" key="5">
    <source>
        <dbReference type="ARBA" id="ARBA00022692"/>
    </source>
</evidence>
<protein>
    <recommendedName>
        <fullName evidence="3">dolichol kinase</fullName>
        <ecNumber evidence="3">2.7.1.108</ecNumber>
    </recommendedName>
</protein>
<keyword evidence="5" id="KW-0812">Transmembrane</keyword>
<dbReference type="AlphaFoldDB" id="A0A1B0DJF9"/>
<organism evidence="10 11">
    <name type="scientific">Phlebotomus papatasi</name>
    <name type="common">Sandfly</name>
    <dbReference type="NCBI Taxonomy" id="29031"/>
    <lineage>
        <taxon>Eukaryota</taxon>
        <taxon>Metazoa</taxon>
        <taxon>Ecdysozoa</taxon>
        <taxon>Arthropoda</taxon>
        <taxon>Hexapoda</taxon>
        <taxon>Insecta</taxon>
        <taxon>Pterygota</taxon>
        <taxon>Neoptera</taxon>
        <taxon>Endopterygota</taxon>
        <taxon>Diptera</taxon>
        <taxon>Nematocera</taxon>
        <taxon>Psychodoidea</taxon>
        <taxon>Psychodidae</taxon>
        <taxon>Phlebotomus</taxon>
        <taxon>Phlebotomus</taxon>
    </lineage>
</organism>
<dbReference type="PANTHER" id="PTHR13205">
    <property type="entry name" value="TRANSMEMBRANE PROTEIN 15-RELATED"/>
    <property type="match status" value="1"/>
</dbReference>
<dbReference type="VEuPathDB" id="VectorBase:PPAI008383"/>
<dbReference type="VEuPathDB" id="VectorBase:PPAPM1_008770"/>
<evidence type="ECO:0000256" key="1">
    <source>
        <dbReference type="ARBA" id="ARBA00004477"/>
    </source>
</evidence>
<dbReference type="EnsemblMetazoa" id="PPAI008383-RA">
    <property type="protein sequence ID" value="PPAI008383-PA"/>
    <property type="gene ID" value="PPAI008383"/>
</dbReference>
<keyword evidence="9" id="KW-0472">Membrane</keyword>
<dbReference type="Proteomes" id="UP000092462">
    <property type="component" value="Unassembled WGS sequence"/>
</dbReference>
<evidence type="ECO:0000256" key="4">
    <source>
        <dbReference type="ARBA" id="ARBA00022679"/>
    </source>
</evidence>
<evidence type="ECO:0000256" key="7">
    <source>
        <dbReference type="ARBA" id="ARBA00022824"/>
    </source>
</evidence>
<keyword evidence="7" id="KW-0256">Endoplasmic reticulum</keyword>
<comment type="subcellular location">
    <subcellularLocation>
        <location evidence="1">Endoplasmic reticulum membrane</location>
        <topology evidence="1">Multi-pass membrane protein</topology>
    </subcellularLocation>
</comment>
<keyword evidence="6" id="KW-0418">Kinase</keyword>
<sequence>HRLVNSQKTVEGTVANIVSQIATIFFLHFVGFLELNLNTIIISFVGVTVNAILEAKTDQVDNLFLPLVTFFIFSLRI</sequence>
<dbReference type="PANTHER" id="PTHR13205:SF15">
    <property type="entry name" value="DOLICHOL KINASE"/>
    <property type="match status" value="1"/>
</dbReference>
<dbReference type="GO" id="GO:0004168">
    <property type="term" value="F:dolichol kinase activity"/>
    <property type="evidence" value="ECO:0007669"/>
    <property type="project" value="UniProtKB-EC"/>
</dbReference>
<proteinExistence type="inferred from homology"/>
<dbReference type="GO" id="GO:0005789">
    <property type="term" value="C:endoplasmic reticulum membrane"/>
    <property type="evidence" value="ECO:0007669"/>
    <property type="project" value="UniProtKB-SubCell"/>
</dbReference>
<comment type="similarity">
    <text evidence="2">Belongs to the polyprenol kinase family.</text>
</comment>
<dbReference type="GO" id="GO:0043048">
    <property type="term" value="P:dolichyl monophosphate biosynthetic process"/>
    <property type="evidence" value="ECO:0007669"/>
    <property type="project" value="TreeGrafter"/>
</dbReference>
<evidence type="ECO:0000256" key="3">
    <source>
        <dbReference type="ARBA" id="ARBA00012132"/>
    </source>
</evidence>
<name>A0A1B0DJF9_PHLPP</name>
<keyword evidence="11" id="KW-1185">Reference proteome</keyword>
<evidence type="ECO:0000313" key="11">
    <source>
        <dbReference type="Proteomes" id="UP000092462"/>
    </source>
</evidence>
<keyword evidence="4" id="KW-0808">Transferase</keyword>
<evidence type="ECO:0000256" key="6">
    <source>
        <dbReference type="ARBA" id="ARBA00022777"/>
    </source>
</evidence>
<accession>A0A1B0DJF9</accession>